<feature type="region of interest" description="Disordered" evidence="1">
    <location>
        <begin position="106"/>
        <end position="133"/>
    </location>
</feature>
<evidence type="ECO:0000256" key="1">
    <source>
        <dbReference type="SAM" id="MobiDB-lite"/>
    </source>
</evidence>
<protein>
    <submittedName>
        <fullName evidence="2">Uncharacterized protein</fullName>
    </submittedName>
</protein>
<proteinExistence type="predicted"/>
<dbReference type="AlphaFoldDB" id="A0A2Z7DDK9"/>
<feature type="region of interest" description="Disordered" evidence="1">
    <location>
        <begin position="1"/>
        <end position="44"/>
    </location>
</feature>
<dbReference type="Proteomes" id="UP000250235">
    <property type="component" value="Unassembled WGS sequence"/>
</dbReference>
<feature type="compositionally biased region" description="Low complexity" evidence="1">
    <location>
        <begin position="327"/>
        <end position="338"/>
    </location>
</feature>
<sequence length="493" mass="54516">MSSWTKSSVSLGKLHETQKPLNDKSGLGFNVGESSSGETSTQSDLADGKFKKMNFFKANVTHDTCESVKYNDHISPKLNYKGKASIGYTRPENNKPSWLKNILDKDKAKARSKSSVPNHDQRRRGSTKAKSVWPALEGLTRSARIETPRNGDRNKSDQRIQLAVGPQPLWLRNHNFGLAQRIMVKRLATSPHDPLGIIDSACKNQLVVVSIQYGPFNPYIPIRSTTNGKSRVVKDPIAMHTSWRSNSDIASVTRVSMTSRVVRTNQYNQDLGLIHSTNGNHLESPNEGSSIDHRVTIYLHAQNITMFPINETWYFASQILRLPDVASGSSSSTSASDSPMRFTTDDTPLGDATTAITLPTDLTAEFAQLRASVDHISLEHVQTRVHIEKLKDALFTKISSLETSFLARSDNIDRAVLVHTEVLHKEMQAQKAALSQELDVNRKEDQDQKAALSNDLMEFLCASTGKITIPSPLSCLNLLTTLIGVVMPKGGNE</sequence>
<accession>A0A2Z7DDK9</accession>
<feature type="compositionally biased region" description="Polar residues" evidence="1">
    <location>
        <begin position="1"/>
        <end position="10"/>
    </location>
</feature>
<gene>
    <name evidence="2" type="ORF">F511_24346</name>
</gene>
<feature type="region of interest" description="Disordered" evidence="1">
    <location>
        <begin position="140"/>
        <end position="159"/>
    </location>
</feature>
<evidence type="ECO:0000313" key="3">
    <source>
        <dbReference type="Proteomes" id="UP000250235"/>
    </source>
</evidence>
<feature type="compositionally biased region" description="Basic and acidic residues" evidence="1">
    <location>
        <begin position="143"/>
        <end position="158"/>
    </location>
</feature>
<feature type="compositionally biased region" description="Low complexity" evidence="1">
    <location>
        <begin position="32"/>
        <end position="41"/>
    </location>
</feature>
<name>A0A2Z7DDK9_9LAMI</name>
<organism evidence="2 3">
    <name type="scientific">Dorcoceras hygrometricum</name>
    <dbReference type="NCBI Taxonomy" id="472368"/>
    <lineage>
        <taxon>Eukaryota</taxon>
        <taxon>Viridiplantae</taxon>
        <taxon>Streptophyta</taxon>
        <taxon>Embryophyta</taxon>
        <taxon>Tracheophyta</taxon>
        <taxon>Spermatophyta</taxon>
        <taxon>Magnoliopsida</taxon>
        <taxon>eudicotyledons</taxon>
        <taxon>Gunneridae</taxon>
        <taxon>Pentapetalae</taxon>
        <taxon>asterids</taxon>
        <taxon>lamiids</taxon>
        <taxon>Lamiales</taxon>
        <taxon>Gesneriaceae</taxon>
        <taxon>Didymocarpoideae</taxon>
        <taxon>Trichosporeae</taxon>
        <taxon>Loxocarpinae</taxon>
        <taxon>Dorcoceras</taxon>
    </lineage>
</organism>
<keyword evidence="3" id="KW-1185">Reference proteome</keyword>
<dbReference type="EMBL" id="KQ988547">
    <property type="protein sequence ID" value="KZV55452.1"/>
    <property type="molecule type" value="Genomic_DNA"/>
</dbReference>
<reference evidence="2 3" key="1">
    <citation type="journal article" date="2015" name="Proc. Natl. Acad. Sci. U.S.A.">
        <title>The resurrection genome of Boea hygrometrica: A blueprint for survival of dehydration.</title>
        <authorList>
            <person name="Xiao L."/>
            <person name="Yang G."/>
            <person name="Zhang L."/>
            <person name="Yang X."/>
            <person name="Zhao S."/>
            <person name="Ji Z."/>
            <person name="Zhou Q."/>
            <person name="Hu M."/>
            <person name="Wang Y."/>
            <person name="Chen M."/>
            <person name="Xu Y."/>
            <person name="Jin H."/>
            <person name="Xiao X."/>
            <person name="Hu G."/>
            <person name="Bao F."/>
            <person name="Hu Y."/>
            <person name="Wan P."/>
            <person name="Li L."/>
            <person name="Deng X."/>
            <person name="Kuang T."/>
            <person name="Xiang C."/>
            <person name="Zhu J.K."/>
            <person name="Oliver M.J."/>
            <person name="He Y."/>
        </authorList>
    </citation>
    <scope>NUCLEOTIDE SEQUENCE [LARGE SCALE GENOMIC DNA]</scope>
    <source>
        <strain evidence="3">cv. XS01</strain>
    </source>
</reference>
<feature type="compositionally biased region" description="Basic and acidic residues" evidence="1">
    <location>
        <begin position="13"/>
        <end position="22"/>
    </location>
</feature>
<evidence type="ECO:0000313" key="2">
    <source>
        <dbReference type="EMBL" id="KZV55452.1"/>
    </source>
</evidence>
<feature type="region of interest" description="Disordered" evidence="1">
    <location>
        <begin position="327"/>
        <end position="348"/>
    </location>
</feature>